<dbReference type="InterPro" id="IPR004100">
    <property type="entry name" value="ATPase_F1/V1/A1_a/bsu_N"/>
</dbReference>
<dbReference type="GO" id="GO:0005524">
    <property type="term" value="F:ATP binding"/>
    <property type="evidence" value="ECO:0007669"/>
    <property type="project" value="InterPro"/>
</dbReference>
<feature type="non-terminal residue" evidence="5">
    <location>
        <position position="199"/>
    </location>
</feature>
<comment type="caution">
    <text evidence="5">The sequence shown here is derived from an EMBL/GenBank/DDBJ whole genome shotgun (WGS) entry which is preliminary data.</text>
</comment>
<dbReference type="EMBL" id="BARS01024209">
    <property type="protein sequence ID" value="GAG05199.1"/>
    <property type="molecule type" value="Genomic_DNA"/>
</dbReference>
<dbReference type="InterPro" id="IPR027417">
    <property type="entry name" value="P-loop_NTPase"/>
</dbReference>
<dbReference type="Pfam" id="PF00006">
    <property type="entry name" value="ATP-synt_ab"/>
    <property type="match status" value="1"/>
</dbReference>
<organism evidence="5">
    <name type="scientific">marine sediment metagenome</name>
    <dbReference type="NCBI Taxonomy" id="412755"/>
    <lineage>
        <taxon>unclassified sequences</taxon>
        <taxon>metagenomes</taxon>
        <taxon>ecological metagenomes</taxon>
    </lineage>
</organism>
<dbReference type="Pfam" id="PF02874">
    <property type="entry name" value="ATP-synt_ab_N"/>
    <property type="match status" value="1"/>
</dbReference>
<evidence type="ECO:0000313" key="5">
    <source>
        <dbReference type="EMBL" id="GAG05199.1"/>
    </source>
</evidence>
<feature type="domain" description="ATPase F1/V1/A1 complex alpha/beta subunit N-terminal" evidence="4">
    <location>
        <begin position="25"/>
        <end position="88"/>
    </location>
</feature>
<evidence type="ECO:0000256" key="1">
    <source>
        <dbReference type="ARBA" id="ARBA00022448"/>
    </source>
</evidence>
<evidence type="ECO:0000259" key="4">
    <source>
        <dbReference type="Pfam" id="PF02874"/>
    </source>
</evidence>
<feature type="domain" description="ATPase F1/V1/A1 complex alpha/beta subunit nucleotide-binding" evidence="3">
    <location>
        <begin position="147"/>
        <end position="196"/>
    </location>
</feature>
<evidence type="ECO:0000259" key="3">
    <source>
        <dbReference type="Pfam" id="PF00006"/>
    </source>
</evidence>
<dbReference type="PANTHER" id="PTHR43389">
    <property type="entry name" value="V-TYPE PROTON ATPASE SUBUNIT B"/>
    <property type="match status" value="1"/>
</dbReference>
<protein>
    <submittedName>
        <fullName evidence="5">Uncharacterized protein</fullName>
    </submittedName>
</protein>
<dbReference type="CDD" id="cd18118">
    <property type="entry name" value="ATP-synt_V_A-type_beta_N"/>
    <property type="match status" value="1"/>
</dbReference>
<dbReference type="PANTHER" id="PTHR43389:SF4">
    <property type="entry name" value="V-TYPE PROTON ATPASE SUBUNIT B"/>
    <property type="match status" value="1"/>
</dbReference>
<dbReference type="Gene3D" id="3.40.50.12240">
    <property type="match status" value="1"/>
</dbReference>
<dbReference type="InterPro" id="IPR022879">
    <property type="entry name" value="V-ATPase_su_B/beta"/>
</dbReference>
<gene>
    <name evidence="5" type="ORF">S01H1_38452</name>
</gene>
<proteinExistence type="predicted"/>
<sequence>MSDKMSPEAIAGHSRLITKQYQGLSEIYGPIVVVEGAADVGYGETAEILLPSGELRRGHVLEVGERGAVIEIWGGTTGIEKSLARVRFAGRPLQIPVTSEMLGRVFDGLGQPIDGIPMPVSEARLDVNGFPINPTRRAYPRDLIVTGISAIDGMNTLIRGQKLPTFSASGLPHNELAAQIARQAHLTGSDGVFAVIFAA</sequence>
<accession>X0UHG4</accession>
<dbReference type="InterPro" id="IPR000194">
    <property type="entry name" value="ATPase_F1/V1/A1_a/bsu_nucl-bd"/>
</dbReference>
<dbReference type="SUPFAM" id="SSF52540">
    <property type="entry name" value="P-loop containing nucleoside triphosphate hydrolases"/>
    <property type="match status" value="1"/>
</dbReference>
<keyword evidence="2" id="KW-0406">Ion transport</keyword>
<reference evidence="5" key="1">
    <citation type="journal article" date="2014" name="Front. Microbiol.">
        <title>High frequency of phylogenetically diverse reductive dehalogenase-homologous genes in deep subseafloor sedimentary metagenomes.</title>
        <authorList>
            <person name="Kawai M."/>
            <person name="Futagami T."/>
            <person name="Toyoda A."/>
            <person name="Takaki Y."/>
            <person name="Nishi S."/>
            <person name="Hori S."/>
            <person name="Arai W."/>
            <person name="Tsubouchi T."/>
            <person name="Morono Y."/>
            <person name="Uchiyama I."/>
            <person name="Ito T."/>
            <person name="Fujiyama A."/>
            <person name="Inagaki F."/>
            <person name="Takami H."/>
        </authorList>
    </citation>
    <scope>NUCLEOTIDE SEQUENCE</scope>
    <source>
        <strain evidence="5">Expedition CK06-06</strain>
    </source>
</reference>
<evidence type="ECO:0000256" key="2">
    <source>
        <dbReference type="ARBA" id="ARBA00023065"/>
    </source>
</evidence>
<dbReference type="GO" id="GO:0046034">
    <property type="term" value="P:ATP metabolic process"/>
    <property type="evidence" value="ECO:0007669"/>
    <property type="project" value="InterPro"/>
</dbReference>
<keyword evidence="1" id="KW-0813">Transport</keyword>
<name>X0UHG4_9ZZZZ</name>
<dbReference type="GO" id="GO:1902600">
    <property type="term" value="P:proton transmembrane transport"/>
    <property type="evidence" value="ECO:0007669"/>
    <property type="project" value="InterPro"/>
</dbReference>
<dbReference type="AlphaFoldDB" id="X0UHG4"/>